<dbReference type="Pfam" id="PF07238">
    <property type="entry name" value="PilZ"/>
    <property type="match status" value="1"/>
</dbReference>
<reference evidence="2" key="1">
    <citation type="submission" date="2019-08" db="EMBL/GenBank/DDBJ databases">
        <authorList>
            <person name="Kucharzyk K."/>
            <person name="Murdoch R.W."/>
            <person name="Higgins S."/>
            <person name="Loffler F."/>
        </authorList>
    </citation>
    <scope>NUCLEOTIDE SEQUENCE</scope>
</reference>
<name>A0A645HLG3_9ZZZZ</name>
<feature type="domain" description="PilZ" evidence="1">
    <location>
        <begin position="14"/>
        <end position="122"/>
    </location>
</feature>
<protein>
    <recommendedName>
        <fullName evidence="1">PilZ domain-containing protein</fullName>
    </recommendedName>
</protein>
<accession>A0A645HLG3</accession>
<evidence type="ECO:0000259" key="1">
    <source>
        <dbReference type="Pfam" id="PF07238"/>
    </source>
</evidence>
<dbReference type="InterPro" id="IPR009875">
    <property type="entry name" value="PilZ_domain"/>
</dbReference>
<evidence type="ECO:0000313" key="2">
    <source>
        <dbReference type="EMBL" id="MPN36463.1"/>
    </source>
</evidence>
<organism evidence="2">
    <name type="scientific">bioreactor metagenome</name>
    <dbReference type="NCBI Taxonomy" id="1076179"/>
    <lineage>
        <taxon>unclassified sequences</taxon>
        <taxon>metagenomes</taxon>
        <taxon>ecological metagenomes</taxon>
    </lineage>
</organism>
<dbReference type="EMBL" id="VSSQ01090610">
    <property type="protein sequence ID" value="MPN36463.1"/>
    <property type="molecule type" value="Genomic_DNA"/>
</dbReference>
<comment type="caution">
    <text evidence="2">The sequence shown here is derived from an EMBL/GenBank/DDBJ whole genome shotgun (WGS) entry which is preliminary data.</text>
</comment>
<proteinExistence type="predicted"/>
<dbReference type="Gene3D" id="2.40.10.220">
    <property type="entry name" value="predicted glycosyltransferase like domains"/>
    <property type="match status" value="1"/>
</dbReference>
<gene>
    <name evidence="2" type="ORF">SDC9_183972</name>
</gene>
<dbReference type="SUPFAM" id="SSF141371">
    <property type="entry name" value="PilZ domain-like"/>
    <property type="match status" value="1"/>
</dbReference>
<sequence>MHLAYPRDLRVQEVRKSPRIDVQMIAAIEFVDREAPQASGKICNLSATGAALRTKQRLAPIGEKVRLKFKLAIQGLETYLSVLCEVRSLADNRDDPAMPVLWGRSFVETDSHAHFALSAYVYGMLLGEV</sequence>
<dbReference type="GO" id="GO:0035438">
    <property type="term" value="F:cyclic-di-GMP binding"/>
    <property type="evidence" value="ECO:0007669"/>
    <property type="project" value="InterPro"/>
</dbReference>
<dbReference type="AlphaFoldDB" id="A0A645HLG3"/>